<dbReference type="PANTHER" id="PTHR43245:SF55">
    <property type="entry name" value="NAD(P)-BINDING DOMAIN-CONTAINING PROTEIN"/>
    <property type="match status" value="1"/>
</dbReference>
<comment type="caution">
    <text evidence="2">The sequence shown here is derived from an EMBL/GenBank/DDBJ whole genome shotgun (WGS) entry which is preliminary data.</text>
</comment>
<gene>
    <name evidence="2" type="ORF">CLV34_2098</name>
</gene>
<name>A0A2M8WRJ5_9MICO</name>
<proteinExistence type="predicted"/>
<accession>A0A2M8WRJ5</accession>
<reference evidence="2 3" key="1">
    <citation type="submission" date="2017-11" db="EMBL/GenBank/DDBJ databases">
        <title>Genomic Encyclopedia of Archaeal and Bacterial Type Strains, Phase II (KMG-II): From Individual Species to Whole Genera.</title>
        <authorList>
            <person name="Goeker M."/>
        </authorList>
    </citation>
    <scope>NUCLEOTIDE SEQUENCE [LARGE SCALE GENOMIC DNA]</scope>
    <source>
        <strain evidence="2 3">DSM 22413</strain>
    </source>
</reference>
<evidence type="ECO:0000313" key="2">
    <source>
        <dbReference type="EMBL" id="PJI93524.1"/>
    </source>
</evidence>
<sequence length="349" mass="36486">MRVAVVGASGNSGSALLGALAAEPSVTDVVGIARRRPDTSSPPFDGARWVTADVGEATTSPVEEDGLVDRLAGALDGVDAVVHLAWAIQPNRDRDLLRRTNVDGTRRVGQAAARAGARHLVVASSVGAYSPVADDTPRDESWPTGGVPTSHYSVDKAAQERVLDGLEREHDDLVVTRLRPSLIFQPGAGAEIDRYFLGPLVPRGLVRPGVLPVVPLPAGLRLQATHADDVARAYVAAIVRGAAARGAFNVAAAPVLDGRAVAEVLDHGHVLNLPPGLVRRVLALAWSAHAVRADAGWLDMAMGAPVMDTSRARDVLGWAPRHDAVEALRGVLEGLAAGRGRRSDPLDPA</sequence>
<keyword evidence="3" id="KW-1185">Reference proteome</keyword>
<protein>
    <submittedName>
        <fullName evidence="2">Nucleoside-diphosphate-sugar epimerase</fullName>
    </submittedName>
</protein>
<dbReference type="Gene3D" id="3.40.50.720">
    <property type="entry name" value="NAD(P)-binding Rossmann-like Domain"/>
    <property type="match status" value="1"/>
</dbReference>
<dbReference type="AlphaFoldDB" id="A0A2M8WRJ5"/>
<organism evidence="2 3">
    <name type="scientific">Luteimicrobium subarcticum</name>
    <dbReference type="NCBI Taxonomy" id="620910"/>
    <lineage>
        <taxon>Bacteria</taxon>
        <taxon>Bacillati</taxon>
        <taxon>Actinomycetota</taxon>
        <taxon>Actinomycetes</taxon>
        <taxon>Micrococcales</taxon>
        <taxon>Luteimicrobium</taxon>
    </lineage>
</organism>
<dbReference type="OrthoDB" id="3338687at2"/>
<dbReference type="Pfam" id="PF01370">
    <property type="entry name" value="Epimerase"/>
    <property type="match status" value="1"/>
</dbReference>
<dbReference type="EMBL" id="PGTZ01000008">
    <property type="protein sequence ID" value="PJI93524.1"/>
    <property type="molecule type" value="Genomic_DNA"/>
</dbReference>
<dbReference type="Proteomes" id="UP000231586">
    <property type="component" value="Unassembled WGS sequence"/>
</dbReference>
<dbReference type="RefSeq" id="WP_100350204.1">
    <property type="nucleotide sequence ID" value="NZ_PGTZ01000008.1"/>
</dbReference>
<evidence type="ECO:0000259" key="1">
    <source>
        <dbReference type="Pfam" id="PF01370"/>
    </source>
</evidence>
<dbReference type="SUPFAM" id="SSF51735">
    <property type="entry name" value="NAD(P)-binding Rossmann-fold domains"/>
    <property type="match status" value="1"/>
</dbReference>
<dbReference type="InterPro" id="IPR050177">
    <property type="entry name" value="Lipid_A_modif_metabolic_enz"/>
</dbReference>
<evidence type="ECO:0000313" key="3">
    <source>
        <dbReference type="Proteomes" id="UP000231586"/>
    </source>
</evidence>
<dbReference type="PANTHER" id="PTHR43245">
    <property type="entry name" value="BIFUNCTIONAL POLYMYXIN RESISTANCE PROTEIN ARNA"/>
    <property type="match status" value="1"/>
</dbReference>
<dbReference type="InterPro" id="IPR036291">
    <property type="entry name" value="NAD(P)-bd_dom_sf"/>
</dbReference>
<feature type="domain" description="NAD-dependent epimerase/dehydratase" evidence="1">
    <location>
        <begin position="3"/>
        <end position="251"/>
    </location>
</feature>
<dbReference type="InterPro" id="IPR001509">
    <property type="entry name" value="Epimerase_deHydtase"/>
</dbReference>